<reference evidence="2" key="1">
    <citation type="submission" date="2020-10" db="EMBL/GenBank/DDBJ databases">
        <title>High-Quality Genome Resource of Clonostachys rosea strain S41 by Oxford Nanopore Long-Read Sequencing.</title>
        <authorList>
            <person name="Wang H."/>
        </authorList>
    </citation>
    <scope>NUCLEOTIDE SEQUENCE</scope>
    <source>
        <strain evidence="2">S41</strain>
    </source>
</reference>
<dbReference type="EMBL" id="JADCTT010000001">
    <property type="protein sequence ID" value="KAF9760168.1"/>
    <property type="molecule type" value="Genomic_DNA"/>
</dbReference>
<evidence type="ECO:0000256" key="1">
    <source>
        <dbReference type="SAM" id="Phobius"/>
    </source>
</evidence>
<feature type="transmembrane region" description="Helical" evidence="1">
    <location>
        <begin position="33"/>
        <end position="55"/>
    </location>
</feature>
<dbReference type="AlphaFoldDB" id="A0A8H7NPU2"/>
<keyword evidence="1" id="KW-1133">Transmembrane helix</keyword>
<dbReference type="Proteomes" id="UP000616885">
    <property type="component" value="Unassembled WGS sequence"/>
</dbReference>
<organism evidence="2 3">
    <name type="scientific">Bionectria ochroleuca</name>
    <name type="common">Gliocladium roseum</name>
    <dbReference type="NCBI Taxonomy" id="29856"/>
    <lineage>
        <taxon>Eukaryota</taxon>
        <taxon>Fungi</taxon>
        <taxon>Dikarya</taxon>
        <taxon>Ascomycota</taxon>
        <taxon>Pezizomycotina</taxon>
        <taxon>Sordariomycetes</taxon>
        <taxon>Hypocreomycetidae</taxon>
        <taxon>Hypocreales</taxon>
        <taxon>Bionectriaceae</taxon>
        <taxon>Clonostachys</taxon>
    </lineage>
</organism>
<gene>
    <name evidence="2" type="ORF">IM811_001862</name>
</gene>
<keyword evidence="1" id="KW-0472">Membrane</keyword>
<evidence type="ECO:0000313" key="2">
    <source>
        <dbReference type="EMBL" id="KAF9760168.1"/>
    </source>
</evidence>
<sequence>MAKVDDTSEPQSASYSTWSGPPGRINVLTRQGVALPMIALLYTASTPFTPFVWLLNLDGSSLFDRLFAGIAMLAACYFQWHIASITRPLAIVLPGPSGTTVRNGRVERSAPAGFVWHPSNYWPYVVCEAMLLAAAEFGPSELLRRTIVCGVVAGLWLIGFNATPESTKRWAYDHIKAWMFWMVLSELMSVGARSSSGRRRRY</sequence>
<proteinExistence type="predicted"/>
<name>A0A8H7NPU2_BIOOC</name>
<comment type="caution">
    <text evidence="2">The sequence shown here is derived from an EMBL/GenBank/DDBJ whole genome shotgun (WGS) entry which is preliminary data.</text>
</comment>
<accession>A0A8H7NPU2</accession>
<evidence type="ECO:0000313" key="3">
    <source>
        <dbReference type="Proteomes" id="UP000616885"/>
    </source>
</evidence>
<protein>
    <submittedName>
        <fullName evidence="2">Uncharacterized protein</fullName>
    </submittedName>
</protein>
<keyword evidence="1" id="KW-0812">Transmembrane</keyword>
<feature type="transmembrane region" description="Helical" evidence="1">
    <location>
        <begin position="62"/>
        <end position="80"/>
    </location>
</feature>